<dbReference type="GO" id="GO:0042802">
    <property type="term" value="F:identical protein binding"/>
    <property type="evidence" value="ECO:0007669"/>
    <property type="project" value="UniProtKB-ARBA"/>
</dbReference>
<keyword evidence="4" id="KW-0547">Nucleotide-binding</keyword>
<dbReference type="RefSeq" id="WP_107640434.1">
    <property type="nucleotide sequence ID" value="NZ_PZHX01000022.1"/>
</dbReference>
<evidence type="ECO:0000256" key="2">
    <source>
        <dbReference type="ARBA" id="ARBA00011903"/>
    </source>
</evidence>
<evidence type="ECO:0000256" key="8">
    <source>
        <dbReference type="ARBA" id="ARBA00051245"/>
    </source>
</evidence>
<keyword evidence="6" id="KW-0067">ATP-binding</keyword>
<dbReference type="EC" id="2.7.10.2" evidence="2"/>
<organism evidence="10 11">
    <name type="scientific">Staphylococcus hominis</name>
    <dbReference type="NCBI Taxonomy" id="1290"/>
    <lineage>
        <taxon>Bacteria</taxon>
        <taxon>Bacillati</taxon>
        <taxon>Bacillota</taxon>
        <taxon>Bacilli</taxon>
        <taxon>Bacillales</taxon>
        <taxon>Staphylococcaceae</taxon>
        <taxon>Staphylococcus</taxon>
    </lineage>
</organism>
<evidence type="ECO:0000259" key="9">
    <source>
        <dbReference type="Pfam" id="PF13614"/>
    </source>
</evidence>
<dbReference type="SUPFAM" id="SSF52540">
    <property type="entry name" value="P-loop containing nucleoside triphosphate hydrolases"/>
    <property type="match status" value="1"/>
</dbReference>
<dbReference type="Pfam" id="PF13614">
    <property type="entry name" value="AAA_31"/>
    <property type="match status" value="1"/>
</dbReference>
<proteinExistence type="inferred from homology"/>
<comment type="catalytic activity">
    <reaction evidence="8">
        <text>L-tyrosyl-[protein] + ATP = O-phospho-L-tyrosyl-[protein] + ADP + H(+)</text>
        <dbReference type="Rhea" id="RHEA:10596"/>
        <dbReference type="Rhea" id="RHEA-COMP:10136"/>
        <dbReference type="Rhea" id="RHEA-COMP:20101"/>
        <dbReference type="ChEBI" id="CHEBI:15378"/>
        <dbReference type="ChEBI" id="CHEBI:30616"/>
        <dbReference type="ChEBI" id="CHEBI:46858"/>
        <dbReference type="ChEBI" id="CHEBI:61978"/>
        <dbReference type="ChEBI" id="CHEBI:456216"/>
        <dbReference type="EC" id="2.7.10.2"/>
    </reaction>
</comment>
<gene>
    <name evidence="10" type="ORF">BUZ51_10035</name>
</gene>
<evidence type="ECO:0000256" key="5">
    <source>
        <dbReference type="ARBA" id="ARBA00022777"/>
    </source>
</evidence>
<name>A0A974QML4_STAHO</name>
<evidence type="ECO:0000256" key="6">
    <source>
        <dbReference type="ARBA" id="ARBA00022840"/>
    </source>
</evidence>
<keyword evidence="5" id="KW-0418">Kinase</keyword>
<dbReference type="InterPro" id="IPR025669">
    <property type="entry name" value="AAA_dom"/>
</dbReference>
<dbReference type="EMBL" id="PZHX01000022">
    <property type="protein sequence ID" value="PTK29746.1"/>
    <property type="molecule type" value="Genomic_DNA"/>
</dbReference>
<comment type="similarity">
    <text evidence="1">Belongs to the CpsD/CapB family.</text>
</comment>
<dbReference type="InterPro" id="IPR050445">
    <property type="entry name" value="Bact_polysacc_biosynth/exp"/>
</dbReference>
<dbReference type="InterPro" id="IPR027417">
    <property type="entry name" value="P-loop_NTPase"/>
</dbReference>
<evidence type="ECO:0000313" key="11">
    <source>
        <dbReference type="Proteomes" id="UP000241540"/>
    </source>
</evidence>
<keyword evidence="3" id="KW-0808">Transferase</keyword>
<evidence type="ECO:0000256" key="4">
    <source>
        <dbReference type="ARBA" id="ARBA00022741"/>
    </source>
</evidence>
<dbReference type="PANTHER" id="PTHR32309:SF13">
    <property type="entry name" value="FERRIC ENTEROBACTIN TRANSPORT PROTEIN FEPE"/>
    <property type="match status" value="1"/>
</dbReference>
<evidence type="ECO:0000256" key="3">
    <source>
        <dbReference type="ARBA" id="ARBA00022679"/>
    </source>
</evidence>
<dbReference type="InterPro" id="IPR005702">
    <property type="entry name" value="Wzc-like_C"/>
</dbReference>
<dbReference type="GO" id="GO:0005886">
    <property type="term" value="C:plasma membrane"/>
    <property type="evidence" value="ECO:0007669"/>
    <property type="project" value="UniProtKB-ARBA"/>
</dbReference>
<feature type="domain" description="AAA" evidence="9">
    <location>
        <begin position="47"/>
        <end position="172"/>
    </location>
</feature>
<sequence>MAKRKEEKRKPLSTPLYVEDKPKSIVSEKLRGIRSNIMFSNAEEIKSVLITSEKPAAGKSIVSANIAITYAQAGYKTLIIDGDMRKPTQHYRFQESNYDGLSNLIIGNSNFDKSIRSTRVENLDLLTAGPVPPNPSELIASKHFKKIFEDLQKQYDFILIDTPPIISVTDAQVFLQYVPNCVLIIDAQKNNRNEVKKAKQLVEQADGHVIGAVLNKTNEEKSSNYYYYYGEDSKS</sequence>
<dbReference type="Gene3D" id="3.40.50.300">
    <property type="entry name" value="P-loop containing nucleotide triphosphate hydrolases"/>
    <property type="match status" value="1"/>
</dbReference>
<reference evidence="10 11" key="1">
    <citation type="journal article" date="2016" name="Front. Microbiol.">
        <title>Comprehensive Phylogenetic Analysis of Bovine Non-aureus Staphylococci Species Based on Whole-Genome Sequencing.</title>
        <authorList>
            <person name="Naushad S."/>
            <person name="Barkema H.W."/>
            <person name="Luby C."/>
            <person name="Condas L.A."/>
            <person name="Nobrega D.B."/>
            <person name="Carson D.A."/>
            <person name="De Buck J."/>
        </authorList>
    </citation>
    <scope>NUCLEOTIDE SEQUENCE [LARGE SCALE GENOMIC DNA]</scope>
    <source>
        <strain evidence="10 11">SNUC 5336</strain>
    </source>
</reference>
<dbReference type="FunFam" id="3.40.50.300:FF:000527">
    <property type="entry name" value="Tyrosine-protein kinase etk"/>
    <property type="match status" value="1"/>
</dbReference>
<protein>
    <recommendedName>
        <fullName evidence="2">non-specific protein-tyrosine kinase</fullName>
        <ecNumber evidence="2">2.7.10.2</ecNumber>
    </recommendedName>
</protein>
<dbReference type="GO" id="GO:0004715">
    <property type="term" value="F:non-membrane spanning protein tyrosine kinase activity"/>
    <property type="evidence" value="ECO:0007669"/>
    <property type="project" value="UniProtKB-EC"/>
</dbReference>
<dbReference type="PANTHER" id="PTHR32309">
    <property type="entry name" value="TYROSINE-PROTEIN KINASE"/>
    <property type="match status" value="1"/>
</dbReference>
<dbReference type="GO" id="GO:0005524">
    <property type="term" value="F:ATP binding"/>
    <property type="evidence" value="ECO:0007669"/>
    <property type="project" value="UniProtKB-KW"/>
</dbReference>
<evidence type="ECO:0000256" key="7">
    <source>
        <dbReference type="ARBA" id="ARBA00023137"/>
    </source>
</evidence>
<dbReference type="CDD" id="cd05387">
    <property type="entry name" value="BY-kinase"/>
    <property type="match status" value="1"/>
</dbReference>
<keyword evidence="7" id="KW-0829">Tyrosine-protein kinase</keyword>
<accession>A0A974QML4</accession>
<dbReference type="NCBIfam" id="TIGR01007">
    <property type="entry name" value="eps_fam"/>
    <property type="match status" value="1"/>
</dbReference>
<dbReference type="Proteomes" id="UP000241540">
    <property type="component" value="Unassembled WGS sequence"/>
</dbReference>
<dbReference type="AlphaFoldDB" id="A0A974QML4"/>
<evidence type="ECO:0000313" key="10">
    <source>
        <dbReference type="EMBL" id="PTK29746.1"/>
    </source>
</evidence>
<evidence type="ECO:0000256" key="1">
    <source>
        <dbReference type="ARBA" id="ARBA00007316"/>
    </source>
</evidence>
<comment type="caution">
    <text evidence="10">The sequence shown here is derived from an EMBL/GenBank/DDBJ whole genome shotgun (WGS) entry which is preliminary data.</text>
</comment>